<organism evidence="2 3">
    <name type="scientific">Marinilabilia rubra</name>
    <dbReference type="NCBI Taxonomy" id="2162893"/>
    <lineage>
        <taxon>Bacteria</taxon>
        <taxon>Pseudomonadati</taxon>
        <taxon>Bacteroidota</taxon>
        <taxon>Bacteroidia</taxon>
        <taxon>Marinilabiliales</taxon>
        <taxon>Marinilabiliaceae</taxon>
        <taxon>Marinilabilia</taxon>
    </lineage>
</organism>
<name>A0A2U2B4S3_9BACT</name>
<dbReference type="EMBL" id="QEWP01000020">
    <property type="protein sequence ID" value="PWD98053.1"/>
    <property type="molecule type" value="Genomic_DNA"/>
</dbReference>
<gene>
    <name evidence="2" type="ORF">DDZ16_17825</name>
</gene>
<feature type="transmembrane region" description="Helical" evidence="1">
    <location>
        <begin position="12"/>
        <end position="31"/>
    </location>
</feature>
<evidence type="ECO:0000256" key="1">
    <source>
        <dbReference type="SAM" id="Phobius"/>
    </source>
</evidence>
<evidence type="ECO:0000313" key="3">
    <source>
        <dbReference type="Proteomes" id="UP000244956"/>
    </source>
</evidence>
<comment type="caution">
    <text evidence="2">The sequence shown here is derived from an EMBL/GenBank/DDBJ whole genome shotgun (WGS) entry which is preliminary data.</text>
</comment>
<dbReference type="RefSeq" id="WP_158275703.1">
    <property type="nucleotide sequence ID" value="NZ_QEWP01000020.1"/>
</dbReference>
<keyword evidence="1" id="KW-0472">Membrane</keyword>
<keyword evidence="1" id="KW-0812">Transmembrane</keyword>
<protein>
    <submittedName>
        <fullName evidence="2">Uncharacterized protein</fullName>
    </submittedName>
</protein>
<dbReference type="OrthoDB" id="1121875at2"/>
<proteinExistence type="predicted"/>
<sequence length="120" mass="13504">MKQGQHNTIIRMTALLMIAAMSLLILNKALFTHTHITKGGQIISHSHPFKPETGNNSPAAHQHTAVQFHLLDNLQLFFPILFLFISLALFRNKKKYTTSLKAHFSESDIASRYGRAPPVL</sequence>
<evidence type="ECO:0000313" key="2">
    <source>
        <dbReference type="EMBL" id="PWD98053.1"/>
    </source>
</evidence>
<dbReference type="AlphaFoldDB" id="A0A2U2B4S3"/>
<accession>A0A2U2B4S3</accession>
<dbReference type="Proteomes" id="UP000244956">
    <property type="component" value="Unassembled WGS sequence"/>
</dbReference>
<feature type="transmembrane region" description="Helical" evidence="1">
    <location>
        <begin position="74"/>
        <end position="90"/>
    </location>
</feature>
<keyword evidence="3" id="KW-1185">Reference proteome</keyword>
<reference evidence="2 3" key="1">
    <citation type="submission" date="2018-05" db="EMBL/GenBank/DDBJ databases">
        <title>Marinilabilia rubrum sp. nov., isolated from saltern sediment.</title>
        <authorList>
            <person name="Zhang R."/>
        </authorList>
    </citation>
    <scope>NUCLEOTIDE SEQUENCE [LARGE SCALE GENOMIC DNA]</scope>
    <source>
        <strain evidence="2 3">WTE16</strain>
    </source>
</reference>
<keyword evidence="1" id="KW-1133">Transmembrane helix</keyword>